<organism evidence="1 2">
    <name type="scientific">Avena sativa</name>
    <name type="common">Oat</name>
    <dbReference type="NCBI Taxonomy" id="4498"/>
    <lineage>
        <taxon>Eukaryota</taxon>
        <taxon>Viridiplantae</taxon>
        <taxon>Streptophyta</taxon>
        <taxon>Embryophyta</taxon>
        <taxon>Tracheophyta</taxon>
        <taxon>Spermatophyta</taxon>
        <taxon>Magnoliopsida</taxon>
        <taxon>Liliopsida</taxon>
        <taxon>Poales</taxon>
        <taxon>Poaceae</taxon>
        <taxon>BOP clade</taxon>
        <taxon>Pooideae</taxon>
        <taxon>Poodae</taxon>
        <taxon>Poeae</taxon>
        <taxon>Poeae Chloroplast Group 1 (Aveneae type)</taxon>
        <taxon>Aveninae</taxon>
        <taxon>Avena</taxon>
    </lineage>
</organism>
<sequence>MARERGLRSSNDAKPWKCRCGAINHPKKRRFSDVRSWECRGCKREFKGSFKFCLGEIEVDGGSLIGEVWDQGDDPYCVAFAYGKGIEVVERVSCVNNGTDPNEVECIDPIELEDKLTKKFPVFASNDGITKDKGLHKVLHMGLLLKEEGIPKMSSRDNYQLEDLSTIPRDDFSSIIDCLAEGVPFVATYLAGKRRSKLKYCQIYKSPPRSRYAQKKVKRTGHAVLLIGGGMDMGRKFFFCVNSWNTKFCPRRNSRGEIIKGGIGKIRASDLTKNVIKLSRPEKTDPCRRLEAQDVLEISSKNYILMMASKGHFAHLLRRQKVKSEKTDENLQCDDEIKKFREDHLVHGPFCNDEAEYPQNLVDRYKECSFEEMEDNLINIEKLRCTKVTSKETYEPPNLCVI</sequence>
<accession>A0ACD5W4B9</accession>
<keyword evidence="2" id="KW-1185">Reference proteome</keyword>
<dbReference type="Proteomes" id="UP001732700">
    <property type="component" value="Chromosome 3D"/>
</dbReference>
<dbReference type="EnsemblPlants" id="AVESA.00010b.r2.3DG0567240.1">
    <property type="protein sequence ID" value="AVESA.00010b.r2.3DG0567240.1.CDS"/>
    <property type="gene ID" value="AVESA.00010b.r2.3DG0567240"/>
</dbReference>
<reference evidence="1" key="2">
    <citation type="submission" date="2025-09" db="UniProtKB">
        <authorList>
            <consortium name="EnsemblPlants"/>
        </authorList>
    </citation>
    <scope>IDENTIFICATION</scope>
</reference>
<evidence type="ECO:0000313" key="1">
    <source>
        <dbReference type="EnsemblPlants" id="AVESA.00010b.r2.3DG0567240.1.CDS"/>
    </source>
</evidence>
<reference evidence="1" key="1">
    <citation type="submission" date="2021-05" db="EMBL/GenBank/DDBJ databases">
        <authorList>
            <person name="Scholz U."/>
            <person name="Mascher M."/>
            <person name="Fiebig A."/>
        </authorList>
    </citation>
    <scope>NUCLEOTIDE SEQUENCE [LARGE SCALE GENOMIC DNA]</scope>
</reference>
<evidence type="ECO:0000313" key="2">
    <source>
        <dbReference type="Proteomes" id="UP001732700"/>
    </source>
</evidence>
<proteinExistence type="predicted"/>
<name>A0ACD5W4B9_AVESA</name>
<protein>
    <submittedName>
        <fullName evidence="1">Uncharacterized protein</fullName>
    </submittedName>
</protein>